<reference evidence="1" key="2">
    <citation type="submission" date="2016-06" db="EMBL/GenBank/DDBJ databases">
        <title>The genome of a short-lived fish provides insights into sex chromosome evolution and the genetic control of aging.</title>
        <authorList>
            <person name="Reichwald K."/>
            <person name="Felder M."/>
            <person name="Petzold A."/>
            <person name="Koch P."/>
            <person name="Groth M."/>
            <person name="Platzer M."/>
        </authorList>
    </citation>
    <scope>NUCLEOTIDE SEQUENCE</scope>
    <source>
        <tissue evidence="1">Brain</tissue>
    </source>
</reference>
<reference evidence="1" key="1">
    <citation type="submission" date="2016-05" db="EMBL/GenBank/DDBJ databases">
        <authorList>
            <person name="Lavstsen T."/>
            <person name="Jespersen J.S."/>
        </authorList>
    </citation>
    <scope>NUCLEOTIDE SEQUENCE</scope>
    <source>
        <tissue evidence="1">Brain</tissue>
    </source>
</reference>
<gene>
    <name evidence="1" type="primary">Nfu_g_1_006836</name>
</gene>
<protein>
    <submittedName>
        <fullName evidence="1">Uncharacterized protein</fullName>
    </submittedName>
</protein>
<feature type="non-terminal residue" evidence="1">
    <location>
        <position position="97"/>
    </location>
</feature>
<sequence>NDVLQLTQLFIRENSIGHHLCATSPIRGPFVWIRRSKEDVVSLRVLGPVEKTRVEPTLWSKDVAGYTVSSVWLNSEGVSLFLFPARAPSSAKAHSSC</sequence>
<dbReference type="AlphaFoldDB" id="A0A1A8DU84"/>
<dbReference type="EMBL" id="HAEA01009042">
    <property type="protein sequence ID" value="SBQ37522.1"/>
    <property type="molecule type" value="Transcribed_RNA"/>
</dbReference>
<feature type="non-terminal residue" evidence="1">
    <location>
        <position position="1"/>
    </location>
</feature>
<proteinExistence type="predicted"/>
<evidence type="ECO:0000313" key="1">
    <source>
        <dbReference type="EMBL" id="SBQ37522.1"/>
    </source>
</evidence>
<accession>A0A1A8DU84</accession>
<name>A0A1A8DU84_NOTKA</name>
<organism evidence="1">
    <name type="scientific">Nothobranchius kadleci</name>
    <name type="common">African annual killifish</name>
    <dbReference type="NCBI Taxonomy" id="1051664"/>
    <lineage>
        <taxon>Eukaryota</taxon>
        <taxon>Metazoa</taxon>
        <taxon>Chordata</taxon>
        <taxon>Craniata</taxon>
        <taxon>Vertebrata</taxon>
        <taxon>Euteleostomi</taxon>
        <taxon>Actinopterygii</taxon>
        <taxon>Neopterygii</taxon>
        <taxon>Teleostei</taxon>
        <taxon>Neoteleostei</taxon>
        <taxon>Acanthomorphata</taxon>
        <taxon>Ovalentaria</taxon>
        <taxon>Atherinomorphae</taxon>
        <taxon>Cyprinodontiformes</taxon>
        <taxon>Nothobranchiidae</taxon>
        <taxon>Nothobranchius</taxon>
    </lineage>
</organism>